<dbReference type="Proteomes" id="UP000019253">
    <property type="component" value="Unassembled WGS sequence"/>
</dbReference>
<dbReference type="CDD" id="cd00761">
    <property type="entry name" value="Glyco_tranf_GTA_type"/>
    <property type="match status" value="1"/>
</dbReference>
<dbReference type="FunFam" id="3.90.550.10:FF:000130">
    <property type="entry name" value="Family 2 glycosyl transferase"/>
    <property type="match status" value="1"/>
</dbReference>
<dbReference type="STRING" id="1265819.PGRAN_07486"/>
<dbReference type="RefSeq" id="WP_036066087.1">
    <property type="nucleotide sequence ID" value="NZ_AODD01000008.1"/>
</dbReference>
<comment type="caution">
    <text evidence="3">The sequence shown here is derived from an EMBL/GenBank/DDBJ whole genome shotgun (WGS) entry which is preliminary data.</text>
</comment>
<dbReference type="InterPro" id="IPR001173">
    <property type="entry name" value="Glyco_trans_2-like"/>
</dbReference>
<gene>
    <name evidence="3" type="ORF">PGRAN_07486</name>
</gene>
<protein>
    <submittedName>
        <fullName evidence="3">TuaG</fullName>
    </submittedName>
</protein>
<organism evidence="3 4">
    <name type="scientific">Listeria grandensis FSL F6-0971</name>
    <dbReference type="NCBI Taxonomy" id="1265819"/>
    <lineage>
        <taxon>Bacteria</taxon>
        <taxon>Bacillati</taxon>
        <taxon>Bacillota</taxon>
        <taxon>Bacilli</taxon>
        <taxon>Bacillales</taxon>
        <taxon>Listeriaceae</taxon>
        <taxon>Listeria</taxon>
    </lineage>
</organism>
<feature type="domain" description="Glycosyltransferase 2-like" evidence="2">
    <location>
        <begin position="12"/>
        <end position="152"/>
    </location>
</feature>
<dbReference type="AlphaFoldDB" id="W7BCC8"/>
<evidence type="ECO:0000313" key="4">
    <source>
        <dbReference type="Proteomes" id="UP000019253"/>
    </source>
</evidence>
<evidence type="ECO:0000313" key="3">
    <source>
        <dbReference type="EMBL" id="EUJ23727.1"/>
    </source>
</evidence>
<dbReference type="Pfam" id="PF00535">
    <property type="entry name" value="Glycos_transf_2"/>
    <property type="match status" value="1"/>
</dbReference>
<comment type="similarity">
    <text evidence="1">Belongs to the glycosyltransferase 2 family.</text>
</comment>
<dbReference type="SUPFAM" id="SSF53448">
    <property type="entry name" value="Nucleotide-diphospho-sugar transferases"/>
    <property type="match status" value="1"/>
</dbReference>
<keyword evidence="4" id="KW-1185">Reference proteome</keyword>
<dbReference type="GO" id="GO:0016758">
    <property type="term" value="F:hexosyltransferase activity"/>
    <property type="evidence" value="ECO:0007669"/>
    <property type="project" value="UniProtKB-ARBA"/>
</dbReference>
<name>W7BCC8_9LIST</name>
<proteinExistence type="inferred from homology"/>
<sequence>METKRWKGDLVSVIMPCYNAEVHLQEAIDSVLQQTYEDWELIIIDDGSNDGSREIIDKNVRRDDRISAMASLGNEGAAMARNRGLEAARGQYIAFLDSDDFWDRGKLSMQVSYMAERSVGFTFTAYQSVDESGNMRKVIRVPETITYHALLRNTIIGCLTVLLDRHVVGDVRMPKLKSRQDTATWLGILKQGHVAHGIPVTSAFYRSTSGSLSSNKWKMLRANWRMYREAMSLPVWYATYCMIGYMMNATKKRIF</sequence>
<reference evidence="3 4" key="1">
    <citation type="journal article" date="2014" name="Int. J. Syst. Evol. Microbiol.">
        <title>Listeria floridensis sp. nov., Listeria aquatica sp. nov., Listeria cornellensis sp. nov., Listeria riparia sp. nov. and Listeria grandensis sp. nov., from agricultural and natural environments.</title>
        <authorList>
            <person name="den Bakker H.C."/>
            <person name="Warchocki S."/>
            <person name="Wright E.M."/>
            <person name="Allred A.F."/>
            <person name="Ahlstrom C."/>
            <person name="Manuel C.S."/>
            <person name="Stasiewicz M.J."/>
            <person name="Burrell A."/>
            <person name="Roof S."/>
            <person name="Strawn L."/>
            <person name="Fortes E.D."/>
            <person name="Nightingale K.K."/>
            <person name="Kephart D."/>
            <person name="Wiedmann M."/>
        </authorList>
    </citation>
    <scope>NUCLEOTIDE SEQUENCE [LARGE SCALE GENOMIC DNA]</scope>
    <source>
        <strain evidence="4">FSL F6-971</strain>
    </source>
</reference>
<dbReference type="Gene3D" id="3.90.550.10">
    <property type="entry name" value="Spore Coat Polysaccharide Biosynthesis Protein SpsA, Chain A"/>
    <property type="match status" value="1"/>
</dbReference>
<dbReference type="PATRIC" id="fig|1265819.5.peg.1496"/>
<evidence type="ECO:0000259" key="2">
    <source>
        <dbReference type="Pfam" id="PF00535"/>
    </source>
</evidence>
<dbReference type="PANTHER" id="PTHR22916:SF3">
    <property type="entry name" value="UDP-GLCNAC:BETAGAL BETA-1,3-N-ACETYLGLUCOSAMINYLTRANSFERASE-LIKE PROTEIN 1"/>
    <property type="match status" value="1"/>
</dbReference>
<dbReference type="PANTHER" id="PTHR22916">
    <property type="entry name" value="GLYCOSYLTRANSFERASE"/>
    <property type="match status" value="1"/>
</dbReference>
<dbReference type="InterPro" id="IPR029044">
    <property type="entry name" value="Nucleotide-diphossugar_trans"/>
</dbReference>
<evidence type="ECO:0000256" key="1">
    <source>
        <dbReference type="ARBA" id="ARBA00006739"/>
    </source>
</evidence>
<dbReference type="EMBL" id="AODD01000008">
    <property type="protein sequence ID" value="EUJ23727.1"/>
    <property type="molecule type" value="Genomic_DNA"/>
</dbReference>
<accession>W7BCC8</accession>